<name>A0A081CGJ6_PSEA2</name>
<dbReference type="RefSeq" id="XP_014655954.1">
    <property type="nucleotide sequence ID" value="XM_014800468.1"/>
</dbReference>
<dbReference type="InterPro" id="IPR001351">
    <property type="entry name" value="Ribosomal_uS3_C"/>
</dbReference>
<dbReference type="Gene3D" id="3.30.1140.32">
    <property type="entry name" value="Ribosomal protein S3, C-terminal domain"/>
    <property type="match status" value="1"/>
</dbReference>
<dbReference type="InterPro" id="IPR015946">
    <property type="entry name" value="KH_dom-like_a/b"/>
</dbReference>
<dbReference type="EMBL" id="DF830077">
    <property type="protein sequence ID" value="GAK65792.1"/>
    <property type="molecule type" value="Genomic_DNA"/>
</dbReference>
<organism evidence="9">
    <name type="scientific">Pseudozyma antarctica</name>
    <name type="common">Yeast</name>
    <name type="synonym">Candida antarctica</name>
    <dbReference type="NCBI Taxonomy" id="84753"/>
    <lineage>
        <taxon>Eukaryota</taxon>
        <taxon>Fungi</taxon>
        <taxon>Dikarya</taxon>
        <taxon>Basidiomycota</taxon>
        <taxon>Ustilaginomycotina</taxon>
        <taxon>Ustilaginomycetes</taxon>
        <taxon>Ustilaginales</taxon>
        <taxon>Ustilaginaceae</taxon>
        <taxon>Moesziomyces</taxon>
    </lineage>
</organism>
<accession>A0A081CGJ6</accession>
<keyword evidence="2 6" id="KW-0694">RNA-binding</keyword>
<dbReference type="GO" id="GO:0006412">
    <property type="term" value="P:translation"/>
    <property type="evidence" value="ECO:0007669"/>
    <property type="project" value="InterPro"/>
</dbReference>
<dbReference type="GeneID" id="26304796"/>
<keyword evidence="4 7" id="KW-0687">Ribonucleoprotein</keyword>
<dbReference type="InterPro" id="IPR057258">
    <property type="entry name" value="Ribosomal_uS3"/>
</dbReference>
<gene>
    <name evidence="9" type="ORF">PAN0_010c4013</name>
</gene>
<evidence type="ECO:0000256" key="1">
    <source>
        <dbReference type="ARBA" id="ARBA00010761"/>
    </source>
</evidence>
<evidence type="ECO:0000256" key="7">
    <source>
        <dbReference type="RuleBase" id="RU003624"/>
    </source>
</evidence>
<evidence type="ECO:0000256" key="6">
    <source>
        <dbReference type="PROSITE-ProRule" id="PRU00118"/>
    </source>
</evidence>
<keyword evidence="10" id="KW-1185">Reference proteome</keyword>
<dbReference type="PROSITE" id="PS50823">
    <property type="entry name" value="KH_TYPE_2"/>
    <property type="match status" value="1"/>
</dbReference>
<dbReference type="Gene3D" id="3.30.300.20">
    <property type="match status" value="1"/>
</dbReference>
<dbReference type="GO" id="GO:0003735">
    <property type="term" value="F:structural constituent of ribosome"/>
    <property type="evidence" value="ECO:0007669"/>
    <property type="project" value="InterPro"/>
</dbReference>
<dbReference type="GO" id="GO:0003723">
    <property type="term" value="F:RNA binding"/>
    <property type="evidence" value="ECO:0007669"/>
    <property type="project" value="UniProtKB-UniRule"/>
</dbReference>
<evidence type="ECO:0000256" key="2">
    <source>
        <dbReference type="ARBA" id="ARBA00022884"/>
    </source>
</evidence>
<dbReference type="InterPro" id="IPR009019">
    <property type="entry name" value="KH_sf_prok-type"/>
</dbReference>
<dbReference type="NCBIfam" id="TIGR01008">
    <property type="entry name" value="uS3_euk_arch"/>
    <property type="match status" value="1"/>
</dbReference>
<dbReference type="SUPFAM" id="SSF54821">
    <property type="entry name" value="Ribosomal protein S3 C-terminal domain"/>
    <property type="match status" value="1"/>
</dbReference>
<dbReference type="GO" id="GO:0005634">
    <property type="term" value="C:nucleus"/>
    <property type="evidence" value="ECO:0007669"/>
    <property type="project" value="TreeGrafter"/>
</dbReference>
<evidence type="ECO:0000259" key="8">
    <source>
        <dbReference type="PROSITE" id="PS50823"/>
    </source>
</evidence>
<dbReference type="PROSITE" id="PS00548">
    <property type="entry name" value="RIBOSOMAL_S3"/>
    <property type="match status" value="1"/>
</dbReference>
<dbReference type="Proteomes" id="UP000053758">
    <property type="component" value="Unassembled WGS sequence"/>
</dbReference>
<evidence type="ECO:0000256" key="4">
    <source>
        <dbReference type="ARBA" id="ARBA00023274"/>
    </source>
</evidence>
<dbReference type="HOGENOM" id="CLU_669018_0_0_1"/>
<dbReference type="FunFam" id="3.30.300.20:FF:000006">
    <property type="entry name" value="40S ribosomal protein S3"/>
    <property type="match status" value="1"/>
</dbReference>
<reference evidence="9" key="1">
    <citation type="submission" date="2014-07" db="EMBL/GenBank/DDBJ databases">
        <title>Draft genome sequence of the yeast Pseudozyma antarctica JCM 10317 known as a producer of lipase B which used in a wide range of industrial applications.</title>
        <authorList>
            <person name="Morita T."/>
            <person name="Saika A."/>
            <person name="Koike H."/>
        </authorList>
    </citation>
    <scope>NUCLEOTIDE SEQUENCE</scope>
    <source>
        <strain evidence="9">JCM 10317</strain>
    </source>
</reference>
<dbReference type="GO" id="GO:0022627">
    <property type="term" value="C:cytosolic small ribosomal subunit"/>
    <property type="evidence" value="ECO:0007669"/>
    <property type="project" value="TreeGrafter"/>
</dbReference>
<dbReference type="InterPro" id="IPR005703">
    <property type="entry name" value="Ribosomal_uS3_euk/arc"/>
</dbReference>
<keyword evidence="3 7" id="KW-0689">Ribosomal protein</keyword>
<dbReference type="InterPro" id="IPR018280">
    <property type="entry name" value="Ribosomal_uS3_CS"/>
</dbReference>
<comment type="similarity">
    <text evidence="1 7">Belongs to the universal ribosomal protein uS3 family.</text>
</comment>
<dbReference type="SUPFAM" id="SSF54814">
    <property type="entry name" value="Prokaryotic type KH domain (KH-domain type II)"/>
    <property type="match status" value="1"/>
</dbReference>
<evidence type="ECO:0000256" key="5">
    <source>
        <dbReference type="ARBA" id="ARBA00035408"/>
    </source>
</evidence>
<dbReference type="FunFam" id="3.30.1140.32:FF:000004">
    <property type="entry name" value="40S ribosomal protein S3"/>
    <property type="match status" value="1"/>
</dbReference>
<dbReference type="AlphaFoldDB" id="A0A081CGJ6"/>
<feature type="domain" description="KH type-2" evidence="8">
    <location>
        <begin position="181"/>
        <end position="252"/>
    </location>
</feature>
<dbReference type="CDD" id="cd02413">
    <property type="entry name" value="KH-II_40S_S3"/>
    <property type="match status" value="1"/>
</dbReference>
<dbReference type="PANTHER" id="PTHR11760:SF32">
    <property type="entry name" value="SMALL RIBOSOMAL SUBUNIT PROTEIN US3"/>
    <property type="match status" value="1"/>
</dbReference>
<sequence length="411" mass="44576">MISPSSTHEHRHVYPETARVQDGCIYDTERKAGFATVLDAVLAWTGRKAAQPACSPAVSCPTEARLSALVPVDDIRSSLDPGTCSITGDTIRPSLPANKRDITLQGGCDRPRAFGPFTFTSVFGRPIYALEKMLSDPFAIATAVLPSHSTSTSAPAFALDMMLCALVHREFVADGVFAAELNEFFTRELSEEGYSGCEVRVTHARTEIIIRATHTQEVLGDKGRRIRELTALVQKRFKFPDNSLELYAEKVQNRGLHAVAQCESLRYKLLGGLAVRRAAYGVLRFVMESGAKGCEVVISGKLRAARAKSMKFTDGFMIHSGQPVKDFVDEAVRHVLMKQGVLGIKVKIMQGWDPEGRAGKPFPLPDAVTILEPKEEAPILAPVSESRQAPAEVAAPAQAAPAAEVQAEAAY</sequence>
<evidence type="ECO:0000313" key="10">
    <source>
        <dbReference type="Proteomes" id="UP000053758"/>
    </source>
</evidence>
<dbReference type="Pfam" id="PF00189">
    <property type="entry name" value="Ribosomal_S3_C"/>
    <property type="match status" value="1"/>
</dbReference>
<proteinExistence type="inferred from homology"/>
<evidence type="ECO:0000313" key="9">
    <source>
        <dbReference type="EMBL" id="GAK65792.1"/>
    </source>
</evidence>
<dbReference type="PANTHER" id="PTHR11760">
    <property type="entry name" value="30S/40S RIBOSOMAL PROTEIN S3"/>
    <property type="match status" value="1"/>
</dbReference>
<dbReference type="InterPro" id="IPR004044">
    <property type="entry name" value="KH_dom_type_2"/>
</dbReference>
<dbReference type="NCBIfam" id="NF003219">
    <property type="entry name" value="PRK04191.1"/>
    <property type="match status" value="1"/>
</dbReference>
<protein>
    <recommendedName>
        <fullName evidence="5">40S ribosomal protein S3</fullName>
    </recommendedName>
</protein>
<evidence type="ECO:0000256" key="3">
    <source>
        <dbReference type="ARBA" id="ARBA00022980"/>
    </source>
</evidence>
<dbReference type="Pfam" id="PF07650">
    <property type="entry name" value="KH_2"/>
    <property type="match status" value="1"/>
</dbReference>
<dbReference type="InterPro" id="IPR036419">
    <property type="entry name" value="Ribosomal_S3_C_sf"/>
</dbReference>